<dbReference type="Proteomes" id="UP000073492">
    <property type="component" value="Unassembled WGS sequence"/>
</dbReference>
<dbReference type="PANTHER" id="PTHR42085">
    <property type="entry name" value="F-BOX DOMAIN-CONTAINING PROTEIN"/>
    <property type="match status" value="1"/>
</dbReference>
<dbReference type="InterPro" id="IPR038883">
    <property type="entry name" value="AN11006-like"/>
</dbReference>
<dbReference type="Pfam" id="PF13013">
    <property type="entry name" value="F-box-like_2"/>
    <property type="match status" value="1"/>
</dbReference>
<feature type="domain" description="F-box" evidence="1">
    <location>
        <begin position="30"/>
        <end position="96"/>
    </location>
</feature>
<name>A0A139HZN4_9PEZI</name>
<evidence type="ECO:0000313" key="2">
    <source>
        <dbReference type="EMBL" id="KXT07926.1"/>
    </source>
</evidence>
<sequence length="188" mass="21713">MHTHLHEGHTHLSQPARVQEVRDAAITQDELVRAQEDCRLLNLPGEIRNRIYEYILADYTNIALDHISLSRNPAAKHIQFPVIIETCQQIRKEAISTWLSSTTFYFNFHGELYDFLRSLGAQQAAMITDARETYVWQNQSQAECSLRQFRKGLDVLGIEMEESAVAVQFLGEQGRIELVRRIEEVEES</sequence>
<gene>
    <name evidence="2" type="ORF">AC579_3254</name>
</gene>
<reference evidence="2 3" key="1">
    <citation type="submission" date="2015-07" db="EMBL/GenBank/DDBJ databases">
        <title>Comparative genomics of the Sigatoka disease complex on banana suggests a link between parallel evolutionary changes in Pseudocercospora fijiensis and Pseudocercospora eumusae and increased virulence on the banana host.</title>
        <authorList>
            <person name="Chang T.-C."/>
            <person name="Salvucci A."/>
            <person name="Crous P.W."/>
            <person name="Stergiopoulos I."/>
        </authorList>
    </citation>
    <scope>NUCLEOTIDE SEQUENCE [LARGE SCALE GENOMIC DNA]</scope>
    <source>
        <strain evidence="2 3">CBS 116634</strain>
    </source>
</reference>
<dbReference type="PANTHER" id="PTHR42085:SF1">
    <property type="entry name" value="F-BOX DOMAIN-CONTAINING PROTEIN"/>
    <property type="match status" value="1"/>
</dbReference>
<keyword evidence="3" id="KW-1185">Reference proteome</keyword>
<dbReference type="InterPro" id="IPR001810">
    <property type="entry name" value="F-box_dom"/>
</dbReference>
<accession>A0A139HZN4</accession>
<protein>
    <recommendedName>
        <fullName evidence="1">F-box domain-containing protein</fullName>
    </recommendedName>
</protein>
<proteinExistence type="predicted"/>
<comment type="caution">
    <text evidence="2">The sequence shown here is derived from an EMBL/GenBank/DDBJ whole genome shotgun (WGS) entry which is preliminary data.</text>
</comment>
<dbReference type="OrthoDB" id="3642924at2759"/>
<dbReference type="EMBL" id="LFZO01000514">
    <property type="protein sequence ID" value="KXT07926.1"/>
    <property type="molecule type" value="Genomic_DNA"/>
</dbReference>
<dbReference type="STRING" id="113226.A0A139HZN4"/>
<dbReference type="AlphaFoldDB" id="A0A139HZN4"/>
<evidence type="ECO:0000313" key="3">
    <source>
        <dbReference type="Proteomes" id="UP000073492"/>
    </source>
</evidence>
<organism evidence="2 3">
    <name type="scientific">Pseudocercospora musae</name>
    <dbReference type="NCBI Taxonomy" id="113226"/>
    <lineage>
        <taxon>Eukaryota</taxon>
        <taxon>Fungi</taxon>
        <taxon>Dikarya</taxon>
        <taxon>Ascomycota</taxon>
        <taxon>Pezizomycotina</taxon>
        <taxon>Dothideomycetes</taxon>
        <taxon>Dothideomycetidae</taxon>
        <taxon>Mycosphaerellales</taxon>
        <taxon>Mycosphaerellaceae</taxon>
        <taxon>Pseudocercospora</taxon>
    </lineage>
</organism>
<evidence type="ECO:0000259" key="1">
    <source>
        <dbReference type="Pfam" id="PF13013"/>
    </source>
</evidence>